<dbReference type="RefSeq" id="WP_040344163.1">
    <property type="nucleotide sequence ID" value="NZ_CP034036.1"/>
</dbReference>
<dbReference type="Proteomes" id="UP000303847">
    <property type="component" value="Chromosome"/>
</dbReference>
<evidence type="ECO:0000313" key="5">
    <source>
        <dbReference type="Proteomes" id="UP000295985"/>
    </source>
</evidence>
<keyword evidence="6" id="KW-1185">Reference proteome</keyword>
<evidence type="ECO:0000313" key="6">
    <source>
        <dbReference type="Proteomes" id="UP000303847"/>
    </source>
</evidence>
<feature type="compositionally biased region" description="Basic and acidic residues" evidence="2">
    <location>
        <begin position="1"/>
        <end position="16"/>
    </location>
</feature>
<dbReference type="InterPro" id="IPR007607">
    <property type="entry name" value="BacA/B"/>
</dbReference>
<comment type="similarity">
    <text evidence="1">Belongs to the bactofilin family.</text>
</comment>
<dbReference type="Proteomes" id="UP000295985">
    <property type="component" value="Unassembled WGS sequence"/>
</dbReference>
<reference evidence="4 6" key="2">
    <citation type="submission" date="2018-11" db="EMBL/GenBank/DDBJ databases">
        <title>Genome sequences of Brenneria nigrifluens and Brenneria rubrifaciens.</title>
        <authorList>
            <person name="Poret-Peterson A.T."/>
            <person name="McClean A.E."/>
            <person name="Kluepfel D.A."/>
        </authorList>
    </citation>
    <scope>NUCLEOTIDE SEQUENCE [LARGE SCALE GENOMIC DNA]</scope>
    <source>
        <strain evidence="4 6">ATCC 13028</strain>
    </source>
</reference>
<sequence>MFSFDKNKKSAAEPQERSALNSPTELVNSVSPVRVRKDAFISQGARMEGKLAADGDITVEGEIEGDVCCNNTIKVEHSGKVTGELTSQQIIINGRVEGRIYAGSVTILAQGKVVGDIFSDELSIEKGGVFTGKSNPLQAEQRAQEALACAEKADGPTENENVMALVENDPLA</sequence>
<accession>A0A2U1UIS0</accession>
<proteinExistence type="inferred from homology"/>
<organism evidence="3 5">
    <name type="scientific">Brenneria nigrifluens DSM 30175 = ATCC 13028</name>
    <dbReference type="NCBI Taxonomy" id="1121120"/>
    <lineage>
        <taxon>Bacteria</taxon>
        <taxon>Pseudomonadati</taxon>
        <taxon>Pseudomonadota</taxon>
        <taxon>Gammaproteobacteria</taxon>
        <taxon>Enterobacterales</taxon>
        <taxon>Pectobacteriaceae</taxon>
        <taxon>Brenneria</taxon>
    </lineage>
</organism>
<name>A0A2U1UIS0_9GAMM</name>
<dbReference type="PANTHER" id="PTHR35024">
    <property type="entry name" value="HYPOTHETICAL CYTOSOLIC PROTEIN"/>
    <property type="match status" value="1"/>
</dbReference>
<evidence type="ECO:0000256" key="1">
    <source>
        <dbReference type="ARBA" id="ARBA00044755"/>
    </source>
</evidence>
<dbReference type="AlphaFoldDB" id="A0A2U1UIS0"/>
<feature type="region of interest" description="Disordered" evidence="2">
    <location>
        <begin position="1"/>
        <end position="25"/>
    </location>
</feature>
<evidence type="ECO:0000313" key="3">
    <source>
        <dbReference type="EMBL" id="PWC21569.1"/>
    </source>
</evidence>
<dbReference type="EMBL" id="QDKK01000036">
    <property type="protein sequence ID" value="PWC21569.1"/>
    <property type="molecule type" value="Genomic_DNA"/>
</dbReference>
<reference evidence="3 5" key="1">
    <citation type="submission" date="2018-04" db="EMBL/GenBank/DDBJ databases">
        <title>Brenneria corticis sp.nov.</title>
        <authorList>
            <person name="Li Y."/>
        </authorList>
    </citation>
    <scope>NUCLEOTIDE SEQUENCE [LARGE SCALE GENOMIC DNA]</scope>
    <source>
        <strain evidence="3 5">LMG 2694</strain>
    </source>
</reference>
<dbReference type="EMBL" id="CP034036">
    <property type="protein sequence ID" value="QCR06275.1"/>
    <property type="molecule type" value="Genomic_DNA"/>
</dbReference>
<gene>
    <name evidence="3" type="ORF">DDT54_18420</name>
    <name evidence="4" type="ORF">EH206_20245</name>
</gene>
<dbReference type="Pfam" id="PF04519">
    <property type="entry name" value="Bactofilin"/>
    <property type="match status" value="1"/>
</dbReference>
<protein>
    <submittedName>
        <fullName evidence="3">Polymer-forming cytoskeletal protein</fullName>
    </submittedName>
</protein>
<dbReference type="OrthoDB" id="5612117at2"/>
<dbReference type="PANTHER" id="PTHR35024:SF4">
    <property type="entry name" value="POLYMER-FORMING CYTOSKELETAL PROTEIN"/>
    <property type="match status" value="1"/>
</dbReference>
<evidence type="ECO:0000256" key="2">
    <source>
        <dbReference type="SAM" id="MobiDB-lite"/>
    </source>
</evidence>
<evidence type="ECO:0000313" key="4">
    <source>
        <dbReference type="EMBL" id="QCR06275.1"/>
    </source>
</evidence>